<keyword evidence="2" id="KW-1185">Reference proteome</keyword>
<gene>
    <name evidence="1" type="ORF">OGH68_22220</name>
</gene>
<sequence>MSLQDLESALPALLEFRRPEPRGINWTYIERELGAPLPEDFKELSEFYTGLILDDFLSVHSPDPGAESEFISVAQEFLEDLEDLHDSDMSHGYASFPEVGGLIPWGDSSEGDTWFWKTGHPDPGRWLIVVSGHNDDWVEVEETLTGYLAGLVRGTILPHALPPNFPGRMPTVAVD</sequence>
<dbReference type="Proteomes" id="UP001163878">
    <property type="component" value="Chromosome"/>
</dbReference>
<reference evidence="1" key="1">
    <citation type="submission" date="2022-10" db="EMBL/GenBank/DDBJ databases">
        <title>Cytochrome P450 Catalyzes Benzene Ring Formation in the Biosynthesis of Trialkyl-Substituted Aromatic Polyketides.</title>
        <authorList>
            <person name="Zhao E."/>
            <person name="Ge H."/>
        </authorList>
    </citation>
    <scope>NUCLEOTIDE SEQUENCE</scope>
    <source>
        <strain evidence="1">NA0869</strain>
    </source>
</reference>
<evidence type="ECO:0000313" key="1">
    <source>
        <dbReference type="EMBL" id="UYQ63907.1"/>
    </source>
</evidence>
<dbReference type="InterPro" id="IPR037883">
    <property type="entry name" value="Knr4/Smi1-like_sf"/>
</dbReference>
<proteinExistence type="predicted"/>
<accession>A0ABY6ID88</accession>
<dbReference type="RefSeq" id="WP_264246598.1">
    <property type="nucleotide sequence ID" value="NZ_CP107567.1"/>
</dbReference>
<dbReference type="EMBL" id="CP107567">
    <property type="protein sequence ID" value="UYQ63907.1"/>
    <property type="molecule type" value="Genomic_DNA"/>
</dbReference>
<evidence type="ECO:0000313" key="2">
    <source>
        <dbReference type="Proteomes" id="UP001163878"/>
    </source>
</evidence>
<protein>
    <submittedName>
        <fullName evidence="1">SMI1/KNR4 family protein</fullName>
    </submittedName>
</protein>
<name>A0ABY6ID88_STRPE</name>
<organism evidence="1 2">
    <name type="scientific">Streptomyces peucetius</name>
    <dbReference type="NCBI Taxonomy" id="1950"/>
    <lineage>
        <taxon>Bacteria</taxon>
        <taxon>Bacillati</taxon>
        <taxon>Actinomycetota</taxon>
        <taxon>Actinomycetes</taxon>
        <taxon>Kitasatosporales</taxon>
        <taxon>Streptomycetaceae</taxon>
        <taxon>Streptomyces</taxon>
    </lineage>
</organism>
<dbReference type="SUPFAM" id="SSF160631">
    <property type="entry name" value="SMI1/KNR4-like"/>
    <property type="match status" value="1"/>
</dbReference>